<dbReference type="EMBL" id="FOXF01000069">
    <property type="protein sequence ID" value="SFP74861.1"/>
    <property type="molecule type" value="Genomic_DNA"/>
</dbReference>
<gene>
    <name evidence="1" type="ORF">SAMN02910344_02214</name>
</gene>
<dbReference type="OrthoDB" id="8452319at2"/>
<dbReference type="Gene3D" id="1.10.3230.30">
    <property type="entry name" value="Phage gp6-like head-tail connector protein"/>
    <property type="match status" value="1"/>
</dbReference>
<dbReference type="NCBIfam" id="TIGR01560">
    <property type="entry name" value="put_DNA_pack"/>
    <property type="match status" value="1"/>
</dbReference>
<name>A0A662ZK23_9GAMM</name>
<dbReference type="AlphaFoldDB" id="A0A662ZK23"/>
<protein>
    <submittedName>
        <fullName evidence="1">Uncharacterized phage protein (Possible DNA packaging)</fullName>
    </submittedName>
</protein>
<dbReference type="Pfam" id="PF05135">
    <property type="entry name" value="Phage_connect_1"/>
    <property type="match status" value="1"/>
</dbReference>
<organism evidence="1 2">
    <name type="scientific">Ruminobacter amylophilus</name>
    <dbReference type="NCBI Taxonomy" id="867"/>
    <lineage>
        <taxon>Bacteria</taxon>
        <taxon>Pseudomonadati</taxon>
        <taxon>Pseudomonadota</taxon>
        <taxon>Gammaproteobacteria</taxon>
        <taxon>Aeromonadales</taxon>
        <taxon>Succinivibrionaceae</taxon>
        <taxon>Ruminobacter</taxon>
    </lineage>
</organism>
<accession>A0A662ZK23</accession>
<dbReference type="InterPro" id="IPR006450">
    <property type="entry name" value="Phage_HK97_gp6-like"/>
</dbReference>
<dbReference type="CDD" id="cd08054">
    <property type="entry name" value="gp6"/>
    <property type="match status" value="1"/>
</dbReference>
<dbReference type="RefSeq" id="WP_093143734.1">
    <property type="nucleotide sequence ID" value="NZ_FOXF01000069.1"/>
</dbReference>
<dbReference type="Proteomes" id="UP000243745">
    <property type="component" value="Unassembled WGS sequence"/>
</dbReference>
<reference evidence="1 2" key="1">
    <citation type="submission" date="2016-10" db="EMBL/GenBank/DDBJ databases">
        <authorList>
            <person name="Varghese N."/>
            <person name="Submissions S."/>
        </authorList>
    </citation>
    <scope>NUCLEOTIDE SEQUENCE [LARGE SCALE GENOMIC DNA]</scope>
    <source>
        <strain evidence="1 2">DSM 1361</strain>
    </source>
</reference>
<sequence>MSITLKEMKNYLRVDGTEDDTLIRSLIGSAERLCMDVIRTDDVKILYGSKYGKAAVMYAVNYMFEHRTEADFKSLTLSLRSMLFGSRQEAF</sequence>
<dbReference type="InterPro" id="IPR021146">
    <property type="entry name" value="Phage_gp6-like_head-tail"/>
</dbReference>
<evidence type="ECO:0000313" key="1">
    <source>
        <dbReference type="EMBL" id="SFP74861.1"/>
    </source>
</evidence>
<evidence type="ECO:0000313" key="2">
    <source>
        <dbReference type="Proteomes" id="UP000243745"/>
    </source>
</evidence>
<keyword evidence="2" id="KW-1185">Reference proteome</keyword>
<proteinExistence type="predicted"/>